<evidence type="ECO:0000313" key="1">
    <source>
        <dbReference type="EMBL" id="KRG75019.1"/>
    </source>
</evidence>
<gene>
    <name evidence="1" type="ORF">ABB30_13005</name>
</gene>
<accession>A0A0R0D0V6</accession>
<evidence type="ECO:0000313" key="2">
    <source>
        <dbReference type="Proteomes" id="UP000050956"/>
    </source>
</evidence>
<sequence length="102" mass="10928">MFNHVVADDVIESIIVEGQAGAIDFLEMNASIFDALVDYIHGMDLALRAQPICDQLTDDAGTAANLQNTERRAIALHAEQAADLGSLGATTFDIQSCMRPPP</sequence>
<comment type="caution">
    <text evidence="1">The sequence shown here is derived from an EMBL/GenBank/DDBJ whole genome shotgun (WGS) entry which is preliminary data.</text>
</comment>
<dbReference type="Proteomes" id="UP000050956">
    <property type="component" value="Unassembled WGS sequence"/>
</dbReference>
<dbReference type="EMBL" id="LDJM01000035">
    <property type="protein sequence ID" value="KRG75019.1"/>
    <property type="molecule type" value="Genomic_DNA"/>
</dbReference>
<protein>
    <submittedName>
        <fullName evidence="1">Uncharacterized protein</fullName>
    </submittedName>
</protein>
<organism evidence="1 2">
    <name type="scientific">Stenotrophomonas ginsengisoli</name>
    <dbReference type="NCBI Taxonomy" id="336566"/>
    <lineage>
        <taxon>Bacteria</taxon>
        <taxon>Pseudomonadati</taxon>
        <taxon>Pseudomonadota</taxon>
        <taxon>Gammaproteobacteria</taxon>
        <taxon>Lysobacterales</taxon>
        <taxon>Lysobacteraceae</taxon>
        <taxon>Stenotrophomonas</taxon>
    </lineage>
</organism>
<name>A0A0R0D0V6_9GAMM</name>
<keyword evidence="2" id="KW-1185">Reference proteome</keyword>
<dbReference type="STRING" id="336566.ABB30_13005"/>
<reference evidence="1 2" key="1">
    <citation type="submission" date="2015-05" db="EMBL/GenBank/DDBJ databases">
        <title>Genome sequencing and analysis of members of genus Stenotrophomonas.</title>
        <authorList>
            <person name="Patil P.P."/>
            <person name="Midha S."/>
            <person name="Patil P.B."/>
        </authorList>
    </citation>
    <scope>NUCLEOTIDE SEQUENCE [LARGE SCALE GENOMIC DNA]</scope>
    <source>
        <strain evidence="1 2">DSM 24757</strain>
    </source>
</reference>
<dbReference type="AlphaFoldDB" id="A0A0R0D0V6"/>
<proteinExistence type="predicted"/>